<protein>
    <submittedName>
        <fullName evidence="2">Uncharacterized protein</fullName>
    </submittedName>
</protein>
<proteinExistence type="predicted"/>
<reference evidence="2" key="1">
    <citation type="submission" date="2019-11" db="EMBL/GenBank/DDBJ databases">
        <authorList>
            <person name="Liu Y."/>
            <person name="Hou J."/>
            <person name="Li T.-Q."/>
            <person name="Guan C.-H."/>
            <person name="Wu X."/>
            <person name="Wu H.-Z."/>
            <person name="Ling F."/>
            <person name="Zhang R."/>
            <person name="Shi X.-G."/>
            <person name="Ren J.-P."/>
            <person name="Chen E.-F."/>
            <person name="Sun J.-M."/>
        </authorList>
    </citation>
    <scope>NUCLEOTIDE SEQUENCE</scope>
    <source>
        <strain evidence="2">Adult_tree_wgs_1</strain>
        <tissue evidence="2">Leaves</tissue>
    </source>
</reference>
<sequence length="123" mass="13105">MSQATSTSTSASTGASPEDIFRLPATMMIPGDSTSSSASTPTQAFHFSSGNPRIEETRGVMHLYRDDFAPSSPSQLPVISLSPSLLVSESLPISVLICVELKIRVRTSLIHPIELSFTLVLGL</sequence>
<evidence type="ECO:0000313" key="2">
    <source>
        <dbReference type="EMBL" id="KAF7125087.1"/>
    </source>
</evidence>
<evidence type="ECO:0000313" key="3">
    <source>
        <dbReference type="Proteomes" id="UP000626092"/>
    </source>
</evidence>
<keyword evidence="3" id="KW-1185">Reference proteome</keyword>
<gene>
    <name evidence="2" type="ORF">RHSIM_Rhsim12G0188900</name>
</gene>
<evidence type="ECO:0000256" key="1">
    <source>
        <dbReference type="SAM" id="MobiDB-lite"/>
    </source>
</evidence>
<feature type="region of interest" description="Disordered" evidence="1">
    <location>
        <begin position="30"/>
        <end position="53"/>
    </location>
</feature>
<feature type="compositionally biased region" description="Low complexity" evidence="1">
    <location>
        <begin position="33"/>
        <end position="42"/>
    </location>
</feature>
<dbReference type="Proteomes" id="UP000626092">
    <property type="component" value="Unassembled WGS sequence"/>
</dbReference>
<dbReference type="EMBL" id="WJXA01000012">
    <property type="protein sequence ID" value="KAF7125087.1"/>
    <property type="molecule type" value="Genomic_DNA"/>
</dbReference>
<accession>A0A834G702</accession>
<dbReference type="AlphaFoldDB" id="A0A834G702"/>
<name>A0A834G702_RHOSS</name>
<organism evidence="2 3">
    <name type="scientific">Rhododendron simsii</name>
    <name type="common">Sims's rhododendron</name>
    <dbReference type="NCBI Taxonomy" id="118357"/>
    <lineage>
        <taxon>Eukaryota</taxon>
        <taxon>Viridiplantae</taxon>
        <taxon>Streptophyta</taxon>
        <taxon>Embryophyta</taxon>
        <taxon>Tracheophyta</taxon>
        <taxon>Spermatophyta</taxon>
        <taxon>Magnoliopsida</taxon>
        <taxon>eudicotyledons</taxon>
        <taxon>Gunneridae</taxon>
        <taxon>Pentapetalae</taxon>
        <taxon>asterids</taxon>
        <taxon>Ericales</taxon>
        <taxon>Ericaceae</taxon>
        <taxon>Ericoideae</taxon>
        <taxon>Rhodoreae</taxon>
        <taxon>Rhododendron</taxon>
    </lineage>
</organism>
<comment type="caution">
    <text evidence="2">The sequence shown here is derived from an EMBL/GenBank/DDBJ whole genome shotgun (WGS) entry which is preliminary data.</text>
</comment>